<gene>
    <name evidence="1" type="ORF">BC643_4297</name>
</gene>
<dbReference type="RefSeq" id="WP_120275302.1">
    <property type="nucleotide sequence ID" value="NZ_RAPN01000005.1"/>
</dbReference>
<sequence length="82" mass="8926">MNFLLVLGVAVVLMAIAFSGLAIKILLEKKGEFPNLHIGANENMKARGVTCAQTYDKMEQAAARKELSFKQLSLIKDEPGSC</sequence>
<comment type="caution">
    <text evidence="1">The sequence shown here is derived from an EMBL/GenBank/DDBJ whole genome shotgun (WGS) entry which is preliminary data.</text>
</comment>
<evidence type="ECO:0000313" key="2">
    <source>
        <dbReference type="Proteomes" id="UP000283387"/>
    </source>
</evidence>
<dbReference type="EMBL" id="RAPN01000005">
    <property type="protein sequence ID" value="RKD85981.1"/>
    <property type="molecule type" value="Genomic_DNA"/>
</dbReference>
<dbReference type="AlphaFoldDB" id="A0A419VV37"/>
<protein>
    <submittedName>
        <fullName evidence="1">Uncharacterized protein</fullName>
    </submittedName>
</protein>
<dbReference type="OrthoDB" id="1123156at2"/>
<keyword evidence="2" id="KW-1185">Reference proteome</keyword>
<evidence type="ECO:0000313" key="1">
    <source>
        <dbReference type="EMBL" id="RKD85981.1"/>
    </source>
</evidence>
<organism evidence="1 2">
    <name type="scientific">Mangrovibacterium diazotrophicum</name>
    <dbReference type="NCBI Taxonomy" id="1261403"/>
    <lineage>
        <taxon>Bacteria</taxon>
        <taxon>Pseudomonadati</taxon>
        <taxon>Bacteroidota</taxon>
        <taxon>Bacteroidia</taxon>
        <taxon>Marinilabiliales</taxon>
        <taxon>Prolixibacteraceae</taxon>
        <taxon>Mangrovibacterium</taxon>
    </lineage>
</organism>
<proteinExistence type="predicted"/>
<reference evidence="1 2" key="1">
    <citation type="submission" date="2018-09" db="EMBL/GenBank/DDBJ databases">
        <title>Genomic Encyclopedia of Archaeal and Bacterial Type Strains, Phase II (KMG-II): from individual species to whole genera.</title>
        <authorList>
            <person name="Goeker M."/>
        </authorList>
    </citation>
    <scope>NUCLEOTIDE SEQUENCE [LARGE SCALE GENOMIC DNA]</scope>
    <source>
        <strain evidence="1 2">DSM 27148</strain>
    </source>
</reference>
<name>A0A419VV37_9BACT</name>
<accession>A0A419VV37</accession>
<dbReference type="Proteomes" id="UP000283387">
    <property type="component" value="Unassembled WGS sequence"/>
</dbReference>